<evidence type="ECO:0000256" key="1">
    <source>
        <dbReference type="SAM" id="MobiDB-lite"/>
    </source>
</evidence>
<gene>
    <name evidence="3" type="ORF">HZA61_03790</name>
</gene>
<protein>
    <submittedName>
        <fullName evidence="3">Uncharacterized protein</fullName>
    </submittedName>
</protein>
<feature type="transmembrane region" description="Helical" evidence="2">
    <location>
        <begin position="92"/>
        <end position="110"/>
    </location>
</feature>
<accession>A0A933SC77</accession>
<feature type="transmembrane region" description="Helical" evidence="2">
    <location>
        <begin position="308"/>
        <end position="328"/>
    </location>
</feature>
<sequence>MTPAQKPALKLVPPPPAGATAAPDLKAVPGGPAKASPAPKLAGRSYGDLLAILVSLAVPAAVTVWGASYYLAPLGGRLRHPLHALLKPAGPVGLGLGVFGFALFLFMWLYPFRKAVKWLAWTGPLGGWMRVHVVAGLALPAIVAVHAGWRFDGLIGLGYLSMFVVSLSGIVGRYLYTHIPRSRNGLELSMEDVIGERRALITSLAAATGMVPADIERRLAVDPRPYDGLDPVRTIVRMVQDDVQRWRVLAELKRELSRPHAGHAALTGTELRDTLRLARQEMKLTQQVRMLDATRKVFGYWHVAHRPFAITALIAVIVHVVVAVWIGGIGF</sequence>
<evidence type="ECO:0000313" key="4">
    <source>
        <dbReference type="Proteomes" id="UP000696931"/>
    </source>
</evidence>
<comment type="caution">
    <text evidence="3">The sequence shown here is derived from an EMBL/GenBank/DDBJ whole genome shotgun (WGS) entry which is preliminary data.</text>
</comment>
<feature type="compositionally biased region" description="Low complexity" evidence="1">
    <location>
        <begin position="18"/>
        <end position="31"/>
    </location>
</feature>
<organism evidence="3 4">
    <name type="scientific">Eiseniibacteriota bacterium</name>
    <dbReference type="NCBI Taxonomy" id="2212470"/>
    <lineage>
        <taxon>Bacteria</taxon>
        <taxon>Candidatus Eiseniibacteriota</taxon>
    </lineage>
</organism>
<feature type="compositionally biased region" description="Low complexity" evidence="1">
    <location>
        <begin position="1"/>
        <end position="11"/>
    </location>
</feature>
<feature type="transmembrane region" description="Helical" evidence="2">
    <location>
        <begin position="155"/>
        <end position="176"/>
    </location>
</feature>
<feature type="region of interest" description="Disordered" evidence="1">
    <location>
        <begin position="1"/>
        <end position="31"/>
    </location>
</feature>
<dbReference type="EMBL" id="JACRIW010000031">
    <property type="protein sequence ID" value="MBI5168590.1"/>
    <property type="molecule type" value="Genomic_DNA"/>
</dbReference>
<name>A0A933SC77_UNCEI</name>
<keyword evidence="2" id="KW-1133">Transmembrane helix</keyword>
<keyword evidence="2" id="KW-0812">Transmembrane</keyword>
<evidence type="ECO:0000313" key="3">
    <source>
        <dbReference type="EMBL" id="MBI5168590.1"/>
    </source>
</evidence>
<feature type="transmembrane region" description="Helical" evidence="2">
    <location>
        <begin position="131"/>
        <end position="149"/>
    </location>
</feature>
<proteinExistence type="predicted"/>
<dbReference type="Proteomes" id="UP000696931">
    <property type="component" value="Unassembled WGS sequence"/>
</dbReference>
<keyword evidence="2" id="KW-0472">Membrane</keyword>
<dbReference type="AlphaFoldDB" id="A0A933SC77"/>
<reference evidence="3" key="1">
    <citation type="submission" date="2020-07" db="EMBL/GenBank/DDBJ databases">
        <title>Huge and variable diversity of episymbiotic CPR bacteria and DPANN archaea in groundwater ecosystems.</title>
        <authorList>
            <person name="He C.Y."/>
            <person name="Keren R."/>
            <person name="Whittaker M."/>
            <person name="Farag I.F."/>
            <person name="Doudna J."/>
            <person name="Cate J.H.D."/>
            <person name="Banfield J.F."/>
        </authorList>
    </citation>
    <scope>NUCLEOTIDE SEQUENCE</scope>
    <source>
        <strain evidence="3">NC_groundwater_1813_Pr3_B-0.1um_71_17</strain>
    </source>
</reference>
<evidence type="ECO:0000256" key="2">
    <source>
        <dbReference type="SAM" id="Phobius"/>
    </source>
</evidence>
<feature type="transmembrane region" description="Helical" evidence="2">
    <location>
        <begin position="49"/>
        <end position="72"/>
    </location>
</feature>